<sequence length="98" mass="11319">MVVSAIGQRMSAASIRHVLMTVLVMLGLFYYLYGPPLTQAFQRAAVAKCVDLTGKNYRTYSLEWKTTWFGSLEPPHWLCTDRRDNALKDYDLGWWVDL</sequence>
<evidence type="ECO:0000256" key="1">
    <source>
        <dbReference type="SAM" id="Phobius"/>
    </source>
</evidence>
<proteinExistence type="predicted"/>
<reference evidence="2 3" key="1">
    <citation type="submission" date="2023-07" db="EMBL/GenBank/DDBJ databases">
        <title>Sequencing the genomes of 1000 actinobacteria strains.</title>
        <authorList>
            <person name="Klenk H.-P."/>
        </authorList>
    </citation>
    <scope>NUCLEOTIDE SEQUENCE [LARGE SCALE GENOMIC DNA]</scope>
    <source>
        <strain evidence="2 3">DSM 19426</strain>
    </source>
</reference>
<dbReference type="RefSeq" id="WP_310299367.1">
    <property type="nucleotide sequence ID" value="NZ_BAAAPS010000007.1"/>
</dbReference>
<organism evidence="2 3">
    <name type="scientific">Nocardioides marmoribigeumensis</name>
    <dbReference type="NCBI Taxonomy" id="433649"/>
    <lineage>
        <taxon>Bacteria</taxon>
        <taxon>Bacillati</taxon>
        <taxon>Actinomycetota</taxon>
        <taxon>Actinomycetes</taxon>
        <taxon>Propionibacteriales</taxon>
        <taxon>Nocardioidaceae</taxon>
        <taxon>Nocardioides</taxon>
    </lineage>
</organism>
<name>A0ABU2BRZ6_9ACTN</name>
<keyword evidence="1" id="KW-0472">Membrane</keyword>
<accession>A0ABU2BRZ6</accession>
<evidence type="ECO:0000313" key="2">
    <source>
        <dbReference type="EMBL" id="MDR7361415.1"/>
    </source>
</evidence>
<feature type="transmembrane region" description="Helical" evidence="1">
    <location>
        <begin position="12"/>
        <end position="33"/>
    </location>
</feature>
<keyword evidence="3" id="KW-1185">Reference proteome</keyword>
<dbReference type="EMBL" id="JAVDYG010000001">
    <property type="protein sequence ID" value="MDR7361415.1"/>
    <property type="molecule type" value="Genomic_DNA"/>
</dbReference>
<keyword evidence="1" id="KW-0812">Transmembrane</keyword>
<keyword evidence="1" id="KW-1133">Transmembrane helix</keyword>
<protein>
    <submittedName>
        <fullName evidence="2">Uncharacterized protein</fullName>
    </submittedName>
</protein>
<comment type="caution">
    <text evidence="2">The sequence shown here is derived from an EMBL/GenBank/DDBJ whole genome shotgun (WGS) entry which is preliminary data.</text>
</comment>
<evidence type="ECO:0000313" key="3">
    <source>
        <dbReference type="Proteomes" id="UP001183648"/>
    </source>
</evidence>
<gene>
    <name evidence="2" type="ORF">J2S63_000968</name>
</gene>
<dbReference type="Proteomes" id="UP001183648">
    <property type="component" value="Unassembled WGS sequence"/>
</dbReference>